<name>A0ABD3MHB3_9STRA</name>
<feature type="region of interest" description="Disordered" evidence="1">
    <location>
        <begin position="241"/>
        <end position="267"/>
    </location>
</feature>
<comment type="caution">
    <text evidence="3">The sequence shown here is derived from an EMBL/GenBank/DDBJ whole genome shotgun (WGS) entry which is preliminary data.</text>
</comment>
<feature type="compositionally biased region" description="Low complexity" evidence="1">
    <location>
        <begin position="461"/>
        <end position="475"/>
    </location>
</feature>
<organism evidence="3 4">
    <name type="scientific">Discostella pseudostelligera</name>
    <dbReference type="NCBI Taxonomy" id="259834"/>
    <lineage>
        <taxon>Eukaryota</taxon>
        <taxon>Sar</taxon>
        <taxon>Stramenopiles</taxon>
        <taxon>Ochrophyta</taxon>
        <taxon>Bacillariophyta</taxon>
        <taxon>Coscinodiscophyceae</taxon>
        <taxon>Thalassiosirophycidae</taxon>
        <taxon>Stephanodiscales</taxon>
        <taxon>Stephanodiscaceae</taxon>
        <taxon>Discostella</taxon>
    </lineage>
</organism>
<keyword evidence="2" id="KW-0732">Signal</keyword>
<dbReference type="EMBL" id="JALLBG020000195">
    <property type="protein sequence ID" value="KAL3759930.1"/>
    <property type="molecule type" value="Genomic_DNA"/>
</dbReference>
<evidence type="ECO:0000313" key="3">
    <source>
        <dbReference type="EMBL" id="KAL3759930.1"/>
    </source>
</evidence>
<protein>
    <submittedName>
        <fullName evidence="3">Uncharacterized protein</fullName>
    </submittedName>
</protein>
<dbReference type="AlphaFoldDB" id="A0ABD3MHB3"/>
<evidence type="ECO:0000256" key="2">
    <source>
        <dbReference type="SAM" id="SignalP"/>
    </source>
</evidence>
<evidence type="ECO:0000256" key="1">
    <source>
        <dbReference type="SAM" id="MobiDB-lite"/>
    </source>
</evidence>
<keyword evidence="4" id="KW-1185">Reference proteome</keyword>
<evidence type="ECO:0000313" key="4">
    <source>
        <dbReference type="Proteomes" id="UP001530293"/>
    </source>
</evidence>
<accession>A0ABD3MHB3</accession>
<feature type="signal peptide" evidence="2">
    <location>
        <begin position="1"/>
        <end position="25"/>
    </location>
</feature>
<feature type="compositionally biased region" description="Polar residues" evidence="1">
    <location>
        <begin position="334"/>
        <end position="347"/>
    </location>
</feature>
<feature type="compositionally biased region" description="Polar residues" evidence="1">
    <location>
        <begin position="626"/>
        <end position="652"/>
    </location>
</feature>
<feature type="region of interest" description="Disordered" evidence="1">
    <location>
        <begin position="617"/>
        <end position="652"/>
    </location>
</feature>
<feature type="chain" id="PRO_5044773143" evidence="2">
    <location>
        <begin position="26"/>
        <end position="1174"/>
    </location>
</feature>
<gene>
    <name evidence="3" type="ORF">ACHAWU_000553</name>
</gene>
<dbReference type="Proteomes" id="UP001530293">
    <property type="component" value="Unassembled WGS sequence"/>
</dbReference>
<proteinExistence type="predicted"/>
<feature type="region of interest" description="Disordered" evidence="1">
    <location>
        <begin position="453"/>
        <end position="501"/>
    </location>
</feature>
<sequence length="1174" mass="125815">MAPYRIPLIQLALLALLPTLPGISAEADESLKYFFFCGSSFADIQADTCSDRQWCPSSSDDECTVPGHTCFANTPCDAREIGGVQVPTYSLSQQPEYQNATDKMFCGVDYADAISTCEAGGDEAIGRHCPEMNCPEGQTCFIDMPCSYFVLTNPIASPLSNVNDLQAEDVELPDPGSPESQYFCGTTFEQAAESCSTSTWCRTGTSQECPNGQTCFVDVSSVNPDCEINAITKTEFATNQANSKSPSINNMAPTLKPTNSPLTSKDPKNRNFCGTDWADASSNCDLERFCPNGDDDCPTGMTCFDYTSCDAIELTYAPTVPVTLPPSGEPSLKPINTSPTENPTTAKPSRDPSPEPSATPVIKPTLPPSIQPSHAPLPYGDFRLEFWCGLSYFDAMENCAQRCPNGSDDECPGELNCLSGVTDCKNEMGMSAYMTKEDGTGNETMVDLETMSTEVDTATNSPRPSRTPTSSSSSSGEPAASINSQSPSAELLEQLSESASPVAEVVAAEEAEDTNELQGPFEQDMVRIILYGLDSDTVLADGNITLNSWKTLTRSYIMDFFNKYPTQDMLDAGDEGSDAIRAGLYDVTVVISEETMDEAPPHDYDPLVEGEVGVKNNRRHLRRSARSGSKSKTNYASSAAEQKNTAAIRRTQTGIDPSKTVMITYSQSSTYRSPPDLVNEDPSIIMRLPLETSEYRADYVNYLRARDYATFQNLEYASQFFYTDFPTAAPVGIVTTKPTGGPVVPGEPTVAPTLSPTEDFGCNLCEPGQAGVDAELMFNGEPSTCMEVYNWFLTTYHQGSGPCQEGQTQLNELCCRDVDGEAQDVSATENEQSIAPTMATETESTLAPITPNGPTLTPSQMLEIPTDEFGLPDAASLAETYYCGLDWDSVDSNCDNATPCPSGASSDCPEGEQCIAFTNCGGKFVFVSDPNVDGGGPNADNVKSTFYCGTSVQFLENKCDGATPCPNGPTDCEGDGQEFGCFAFTGCNEEVDPGSFVGFLKAPDGNSANSDTASTFFCATTWDELNSNCVDGIPDGFTPCPSGDILECGEGQGCFAYACNTGAEVAAVPAPSPSNDYSVEDLDLLKSTFFCGTSIEEIDGDCENAIPCPSGDECPEGFGCFAFSQCGGVDISSLVDTFGDTDRPTRAPTVPIEQICDEDRKMSVNVGYWQSWSI</sequence>
<feature type="region of interest" description="Disordered" evidence="1">
    <location>
        <begin position="322"/>
        <end position="369"/>
    </location>
</feature>
<feature type="compositionally biased region" description="Polar residues" evidence="1">
    <location>
        <begin position="241"/>
        <end position="263"/>
    </location>
</feature>
<reference evidence="3 4" key="1">
    <citation type="submission" date="2024-10" db="EMBL/GenBank/DDBJ databases">
        <title>Updated reference genomes for cyclostephanoid diatoms.</title>
        <authorList>
            <person name="Roberts W.R."/>
            <person name="Alverson A.J."/>
        </authorList>
    </citation>
    <scope>NUCLEOTIDE SEQUENCE [LARGE SCALE GENOMIC DNA]</scope>
    <source>
        <strain evidence="3 4">AJA232-27</strain>
    </source>
</reference>